<gene>
    <name evidence="2" type="ORF">ACFPCV_20970</name>
</gene>
<keyword evidence="3" id="KW-1185">Reference proteome</keyword>
<dbReference type="InterPro" id="IPR036162">
    <property type="entry name" value="Resolvase-like_N_sf"/>
</dbReference>
<name>A0ABV9S661_9PSEU</name>
<dbReference type="InterPro" id="IPR050639">
    <property type="entry name" value="SSR_resolvase"/>
</dbReference>
<comment type="caution">
    <text evidence="2">The sequence shown here is derived from an EMBL/GenBank/DDBJ whole genome shotgun (WGS) entry which is preliminary data.</text>
</comment>
<evidence type="ECO:0000259" key="1">
    <source>
        <dbReference type="SMART" id="SM00857"/>
    </source>
</evidence>
<evidence type="ECO:0000313" key="2">
    <source>
        <dbReference type="EMBL" id="MFC4855992.1"/>
    </source>
</evidence>
<dbReference type="CDD" id="cd00338">
    <property type="entry name" value="Ser_Recombinase"/>
    <property type="match status" value="1"/>
</dbReference>
<dbReference type="Gene3D" id="3.40.50.1390">
    <property type="entry name" value="Resolvase, N-terminal catalytic domain"/>
    <property type="match status" value="1"/>
</dbReference>
<dbReference type="EMBL" id="JBHSIS010000009">
    <property type="protein sequence ID" value="MFC4855992.1"/>
    <property type="molecule type" value="Genomic_DNA"/>
</dbReference>
<dbReference type="Pfam" id="PF00239">
    <property type="entry name" value="Resolvase"/>
    <property type="match status" value="1"/>
</dbReference>
<proteinExistence type="predicted"/>
<feature type="domain" description="Resolvase/invertase-type recombinase catalytic" evidence="1">
    <location>
        <begin position="18"/>
        <end position="144"/>
    </location>
</feature>
<dbReference type="PANTHER" id="PTHR30461:SF23">
    <property type="entry name" value="DNA RECOMBINASE-RELATED"/>
    <property type="match status" value="1"/>
</dbReference>
<dbReference type="RefSeq" id="WP_378057959.1">
    <property type="nucleotide sequence ID" value="NZ_JBHSIS010000009.1"/>
</dbReference>
<reference evidence="3" key="1">
    <citation type="journal article" date="2019" name="Int. J. Syst. Evol. Microbiol.">
        <title>The Global Catalogue of Microorganisms (GCM) 10K type strain sequencing project: providing services to taxonomists for standard genome sequencing and annotation.</title>
        <authorList>
            <consortium name="The Broad Institute Genomics Platform"/>
            <consortium name="The Broad Institute Genome Sequencing Center for Infectious Disease"/>
            <person name="Wu L."/>
            <person name="Ma J."/>
        </authorList>
    </citation>
    <scope>NUCLEOTIDE SEQUENCE [LARGE SCALE GENOMIC DNA]</scope>
    <source>
        <strain evidence="3">ZS-22-S1</strain>
    </source>
</reference>
<dbReference type="InterPro" id="IPR006119">
    <property type="entry name" value="Resolv_N"/>
</dbReference>
<accession>A0ABV9S661</accession>
<dbReference type="PANTHER" id="PTHR30461">
    <property type="entry name" value="DNA-INVERTASE FROM LAMBDOID PROPHAGE"/>
    <property type="match status" value="1"/>
</dbReference>
<dbReference type="SMART" id="SM00857">
    <property type="entry name" value="Resolvase"/>
    <property type="match status" value="1"/>
</dbReference>
<sequence length="186" mass="19918">MAVNGASKITTEHRARSAVVYVRQSTVMQVREHAESTARQYGLSAVAVELGWTAEQVIVVDADLGVSGRFGSERDGFREMISRVCLGEVGAIFGLEVSRLARSSAEFARLLELARLADTLLIDGDGSTTWATSTIACCWGSGDRCRRPSSTCSPAACTARNWPPRIEASCAPSSRAGSSTTSTIRW</sequence>
<organism evidence="2 3">
    <name type="scientific">Actinophytocola glycyrrhizae</name>
    <dbReference type="NCBI Taxonomy" id="2044873"/>
    <lineage>
        <taxon>Bacteria</taxon>
        <taxon>Bacillati</taxon>
        <taxon>Actinomycetota</taxon>
        <taxon>Actinomycetes</taxon>
        <taxon>Pseudonocardiales</taxon>
        <taxon>Pseudonocardiaceae</taxon>
    </lineage>
</organism>
<dbReference type="Proteomes" id="UP001595859">
    <property type="component" value="Unassembled WGS sequence"/>
</dbReference>
<dbReference type="SUPFAM" id="SSF53041">
    <property type="entry name" value="Resolvase-like"/>
    <property type="match status" value="1"/>
</dbReference>
<protein>
    <submittedName>
        <fullName evidence="2">Recombinase family protein</fullName>
    </submittedName>
</protein>
<evidence type="ECO:0000313" key="3">
    <source>
        <dbReference type="Proteomes" id="UP001595859"/>
    </source>
</evidence>